<reference evidence="7 8" key="1">
    <citation type="journal article" date="2022" name="Allergy">
        <title>Genome assembly and annotation of Periplaneta americana reveal a comprehensive cockroach allergen profile.</title>
        <authorList>
            <person name="Wang L."/>
            <person name="Xiong Q."/>
            <person name="Saelim N."/>
            <person name="Wang L."/>
            <person name="Nong W."/>
            <person name="Wan A.T."/>
            <person name="Shi M."/>
            <person name="Liu X."/>
            <person name="Cao Q."/>
            <person name="Hui J.H.L."/>
            <person name="Sookrung N."/>
            <person name="Leung T.F."/>
            <person name="Tungtrongchitr A."/>
            <person name="Tsui S.K.W."/>
        </authorList>
    </citation>
    <scope>NUCLEOTIDE SEQUENCE [LARGE SCALE GENOMIC DNA]</scope>
    <source>
        <strain evidence="7">PWHHKU_190912</strain>
    </source>
</reference>
<sequence>MAKTTANRKNLIYLEKSYLCTIVYLFTMSLPEYDSIYVHAMHVTGKMIKKVRQMLAQDRRLTLRSIAEELDISKDKVHTIVCNDLGKSLQEPDQGTTTMRYLRLLIFVFICCRVVKMIMNIVLPDEKANIMNKKRFFEEFTGGEIVMPKKNRRPEDYEEMFTGNTDDTFRIGLTVTKKSLRLYADFYSADIIVASPLGLRVIVGAEGEEGRDFDFLASVELLVMDQADIFLMQNWDHVLHVLDHFHLQPQESHGTNFARVRSWVLNGWTQYYRQTLLFSSVILPEFNALFNKKCHNYAGKICVVNPIMTGSICHVVVQLPQVFHRFDVQSIGESVDARFDIFTKKILPQYKDVLMNHVLIYIPSYFDYVRLRNYFKKEGLNFVQICEYSKEGKIARARDMFFHDEVHFLLYSERFHFFRRPSIKGILHILFYKPPTFPHFYSEMCNLIRVSIVLGTGVLCNYVSVYLSRSSGAWMLSAMIFSKVEHNCTNKVQLRYPPTPHMEENIYLNN</sequence>
<gene>
    <name evidence="7" type="ORF">ANN_09513</name>
</gene>
<keyword evidence="8" id="KW-1185">Reference proteome</keyword>
<dbReference type="PANTHER" id="PTHR12933">
    <property type="entry name" value="ORF PROTEIN-RELATED"/>
    <property type="match status" value="1"/>
</dbReference>
<dbReference type="Proteomes" id="UP001148838">
    <property type="component" value="Unassembled WGS sequence"/>
</dbReference>
<evidence type="ECO:0000256" key="1">
    <source>
        <dbReference type="ARBA" id="ARBA00004604"/>
    </source>
</evidence>
<evidence type="ECO:0008006" key="9">
    <source>
        <dbReference type="Google" id="ProtNLM"/>
    </source>
</evidence>
<evidence type="ECO:0000259" key="6">
    <source>
        <dbReference type="Pfam" id="PF22916"/>
    </source>
</evidence>
<dbReference type="InterPro" id="IPR010678">
    <property type="entry name" value="UTP25"/>
</dbReference>
<dbReference type="PANTHER" id="PTHR12933:SF0">
    <property type="entry name" value="U3 SMALL NUCLEOLAR RNA-ASSOCIATED PROTEIN 25 HOMOLOG"/>
    <property type="match status" value="1"/>
</dbReference>
<comment type="similarity">
    <text evidence="2">Belongs to the UTP25 family.</text>
</comment>
<keyword evidence="4" id="KW-0472">Membrane</keyword>
<dbReference type="Pfam" id="PF22916">
    <property type="entry name" value="UTP25_NTPase-like"/>
    <property type="match status" value="1"/>
</dbReference>
<keyword evidence="3" id="KW-0539">Nucleus</keyword>
<feature type="transmembrane region" description="Helical" evidence="4">
    <location>
        <begin position="104"/>
        <end position="123"/>
    </location>
</feature>
<evidence type="ECO:0000259" key="5">
    <source>
        <dbReference type="Pfam" id="PF06862"/>
    </source>
</evidence>
<proteinExistence type="inferred from homology"/>
<name>A0ABQ8TLI6_PERAM</name>
<evidence type="ECO:0000313" key="8">
    <source>
        <dbReference type="Proteomes" id="UP001148838"/>
    </source>
</evidence>
<protein>
    <recommendedName>
        <fullName evidence="9">Digestive organ expansion factor homolog</fullName>
    </recommendedName>
</protein>
<evidence type="ECO:0000256" key="4">
    <source>
        <dbReference type="SAM" id="Phobius"/>
    </source>
</evidence>
<evidence type="ECO:0000313" key="7">
    <source>
        <dbReference type="EMBL" id="KAJ4447506.1"/>
    </source>
</evidence>
<evidence type="ECO:0000256" key="3">
    <source>
        <dbReference type="ARBA" id="ARBA00023242"/>
    </source>
</evidence>
<feature type="domain" description="UTP25 C-terminal" evidence="5">
    <location>
        <begin position="312"/>
        <end position="451"/>
    </location>
</feature>
<dbReference type="Pfam" id="PF06862">
    <property type="entry name" value="Utp25_C"/>
    <property type="match status" value="1"/>
</dbReference>
<feature type="domain" description="UTP25 NTP hydrolase-like" evidence="6">
    <location>
        <begin position="38"/>
        <end position="301"/>
    </location>
</feature>
<dbReference type="EMBL" id="JAJSOF020000005">
    <property type="protein sequence ID" value="KAJ4447506.1"/>
    <property type="molecule type" value="Genomic_DNA"/>
</dbReference>
<accession>A0ABQ8TLI6</accession>
<keyword evidence="4" id="KW-1133">Transmembrane helix</keyword>
<dbReference type="InterPro" id="IPR053939">
    <property type="entry name" value="UTP25_C"/>
</dbReference>
<comment type="subcellular location">
    <subcellularLocation>
        <location evidence="1">Nucleus</location>
        <location evidence="1">Nucleolus</location>
    </subcellularLocation>
</comment>
<keyword evidence="4" id="KW-0812">Transmembrane</keyword>
<dbReference type="InterPro" id="IPR053940">
    <property type="entry name" value="UTP25_NTPase-like"/>
</dbReference>
<evidence type="ECO:0000256" key="2">
    <source>
        <dbReference type="ARBA" id="ARBA00009223"/>
    </source>
</evidence>
<organism evidence="7 8">
    <name type="scientific">Periplaneta americana</name>
    <name type="common">American cockroach</name>
    <name type="synonym">Blatta americana</name>
    <dbReference type="NCBI Taxonomy" id="6978"/>
    <lineage>
        <taxon>Eukaryota</taxon>
        <taxon>Metazoa</taxon>
        <taxon>Ecdysozoa</taxon>
        <taxon>Arthropoda</taxon>
        <taxon>Hexapoda</taxon>
        <taxon>Insecta</taxon>
        <taxon>Pterygota</taxon>
        <taxon>Neoptera</taxon>
        <taxon>Polyneoptera</taxon>
        <taxon>Dictyoptera</taxon>
        <taxon>Blattodea</taxon>
        <taxon>Blattoidea</taxon>
        <taxon>Blattidae</taxon>
        <taxon>Blattinae</taxon>
        <taxon>Periplaneta</taxon>
    </lineage>
</organism>
<comment type="caution">
    <text evidence="7">The sequence shown here is derived from an EMBL/GenBank/DDBJ whole genome shotgun (WGS) entry which is preliminary data.</text>
</comment>